<dbReference type="OrthoDB" id="3778454at2759"/>
<reference evidence="2" key="1">
    <citation type="journal article" date="2020" name="Stud. Mycol.">
        <title>101 Dothideomycetes genomes: a test case for predicting lifestyles and emergence of pathogens.</title>
        <authorList>
            <person name="Haridas S."/>
            <person name="Albert R."/>
            <person name="Binder M."/>
            <person name="Bloem J."/>
            <person name="Labutti K."/>
            <person name="Salamov A."/>
            <person name="Andreopoulos B."/>
            <person name="Baker S."/>
            <person name="Barry K."/>
            <person name="Bills G."/>
            <person name="Bluhm B."/>
            <person name="Cannon C."/>
            <person name="Castanera R."/>
            <person name="Culley D."/>
            <person name="Daum C."/>
            <person name="Ezra D."/>
            <person name="Gonzalez J."/>
            <person name="Henrissat B."/>
            <person name="Kuo A."/>
            <person name="Liang C."/>
            <person name="Lipzen A."/>
            <person name="Lutzoni F."/>
            <person name="Magnuson J."/>
            <person name="Mondo S."/>
            <person name="Nolan M."/>
            <person name="Ohm R."/>
            <person name="Pangilinan J."/>
            <person name="Park H.-J."/>
            <person name="Ramirez L."/>
            <person name="Alfaro M."/>
            <person name="Sun H."/>
            <person name="Tritt A."/>
            <person name="Yoshinaga Y."/>
            <person name="Zwiers L.-H."/>
            <person name="Turgeon B."/>
            <person name="Goodwin S."/>
            <person name="Spatafora J."/>
            <person name="Crous P."/>
            <person name="Grigoriev I."/>
        </authorList>
    </citation>
    <scope>NUCLEOTIDE SEQUENCE</scope>
    <source>
        <strain evidence="2">CBS 122368</strain>
    </source>
</reference>
<evidence type="ECO:0000313" key="3">
    <source>
        <dbReference type="Proteomes" id="UP000800094"/>
    </source>
</evidence>
<dbReference type="RefSeq" id="XP_033682646.1">
    <property type="nucleotide sequence ID" value="XM_033822462.1"/>
</dbReference>
<keyword evidence="3" id="KW-1185">Reference proteome</keyword>
<evidence type="ECO:0000256" key="1">
    <source>
        <dbReference type="SAM" id="MobiDB-lite"/>
    </source>
</evidence>
<dbReference type="EMBL" id="ML987197">
    <property type="protein sequence ID" value="KAF2247642.1"/>
    <property type="molecule type" value="Genomic_DNA"/>
</dbReference>
<protein>
    <submittedName>
        <fullName evidence="2">Uncharacterized protein</fullName>
    </submittedName>
</protein>
<dbReference type="Proteomes" id="UP000800094">
    <property type="component" value="Unassembled WGS sequence"/>
</dbReference>
<feature type="region of interest" description="Disordered" evidence="1">
    <location>
        <begin position="189"/>
        <end position="222"/>
    </location>
</feature>
<dbReference type="AlphaFoldDB" id="A0A6A6ICL0"/>
<proteinExistence type="predicted"/>
<organism evidence="2 3">
    <name type="scientific">Trematosphaeria pertusa</name>
    <dbReference type="NCBI Taxonomy" id="390896"/>
    <lineage>
        <taxon>Eukaryota</taxon>
        <taxon>Fungi</taxon>
        <taxon>Dikarya</taxon>
        <taxon>Ascomycota</taxon>
        <taxon>Pezizomycotina</taxon>
        <taxon>Dothideomycetes</taxon>
        <taxon>Pleosporomycetidae</taxon>
        <taxon>Pleosporales</taxon>
        <taxon>Massarineae</taxon>
        <taxon>Trematosphaeriaceae</taxon>
        <taxon>Trematosphaeria</taxon>
    </lineage>
</organism>
<sequence length="344" mass="38169">MTSVLEAPVSPMSAYAYPSVHDAASKMDITHLSGATMADLIMEPKIHLVNASPATSKCASMISSKRVSVASQSTTKSALRQSNQLLIEMLQNIQVELAAHRTIMLDIQHRVSHLEHESNASVNDAPSAALRVLEGHKDASRRNSRLVPPEGRAWWEACQNFARNAEPPLSATEFLRTPKRFSGIDWQYGVPSAKPNTPPATPPDVDDLPPLTPTSEEDDHYYVPTPYPHDIELDDEEVVASTPKMDESVYEDDIKEHTVEVNKKKLPTPPILQPPPGGKPIPVNKEEVITAIAPGPVSNTQRYYKGVKSLATYKAVMKHKPSEKEHYVLIHFHRRADLKDFDDE</sequence>
<name>A0A6A6ICL0_9PLEO</name>
<evidence type="ECO:0000313" key="2">
    <source>
        <dbReference type="EMBL" id="KAF2247642.1"/>
    </source>
</evidence>
<gene>
    <name evidence="2" type="ORF">BU26DRAFT_351304</name>
</gene>
<accession>A0A6A6ICL0</accession>
<dbReference type="GeneID" id="54575792"/>